<dbReference type="Pfam" id="PF18915">
    <property type="entry name" value="DUF5667"/>
    <property type="match status" value="3"/>
</dbReference>
<name>A0A1G1V551_9BACT</name>
<feature type="signal peptide" evidence="2">
    <location>
        <begin position="1"/>
        <end position="34"/>
    </location>
</feature>
<evidence type="ECO:0000313" key="5">
    <source>
        <dbReference type="Proteomes" id="UP000178319"/>
    </source>
</evidence>
<dbReference type="EMBL" id="MHBZ01000033">
    <property type="protein sequence ID" value="OGY10509.1"/>
    <property type="molecule type" value="Genomic_DNA"/>
</dbReference>
<accession>A0A1G1V551</accession>
<feature type="domain" description="DUF5667" evidence="3">
    <location>
        <begin position="78"/>
        <end position="172"/>
    </location>
</feature>
<feature type="region of interest" description="Disordered" evidence="1">
    <location>
        <begin position="371"/>
        <end position="425"/>
    </location>
</feature>
<feature type="chain" id="PRO_5009580971" description="DUF5667 domain-containing protein" evidence="2">
    <location>
        <begin position="35"/>
        <end position="1721"/>
    </location>
</feature>
<organism evidence="4 5">
    <name type="scientific">Candidatus Blackburnbacteria bacterium RIFCSPHIGHO2_02_FULL_44_20</name>
    <dbReference type="NCBI Taxonomy" id="1797516"/>
    <lineage>
        <taxon>Bacteria</taxon>
        <taxon>Candidatus Blackburniibacteriota</taxon>
    </lineage>
</organism>
<evidence type="ECO:0000256" key="2">
    <source>
        <dbReference type="SAM" id="SignalP"/>
    </source>
</evidence>
<dbReference type="STRING" id="1797516.A3D26_00210"/>
<comment type="caution">
    <text evidence="4">The sequence shown here is derived from an EMBL/GenBank/DDBJ whole genome shotgun (WGS) entry which is preliminary data.</text>
</comment>
<feature type="domain" description="DUF5667" evidence="3">
    <location>
        <begin position="919"/>
        <end position="997"/>
    </location>
</feature>
<reference evidence="4 5" key="1">
    <citation type="journal article" date="2016" name="Nat. Commun.">
        <title>Thousands of microbial genomes shed light on interconnected biogeochemical processes in an aquifer system.</title>
        <authorList>
            <person name="Anantharaman K."/>
            <person name="Brown C.T."/>
            <person name="Hug L.A."/>
            <person name="Sharon I."/>
            <person name="Castelle C.J."/>
            <person name="Probst A.J."/>
            <person name="Thomas B.C."/>
            <person name="Singh A."/>
            <person name="Wilkins M.J."/>
            <person name="Karaoz U."/>
            <person name="Brodie E.L."/>
            <person name="Williams K.H."/>
            <person name="Hubbard S.S."/>
            <person name="Banfield J.F."/>
        </authorList>
    </citation>
    <scope>NUCLEOTIDE SEQUENCE [LARGE SCALE GENOMIC DNA]</scope>
</reference>
<dbReference type="InterPro" id="IPR043725">
    <property type="entry name" value="DUF5667"/>
</dbReference>
<keyword evidence="2" id="KW-0732">Signal</keyword>
<protein>
    <recommendedName>
        <fullName evidence="3">DUF5667 domain-containing protein</fullName>
    </recommendedName>
</protein>
<gene>
    <name evidence="4" type="ORF">A3D26_00210</name>
</gene>
<evidence type="ECO:0000259" key="3">
    <source>
        <dbReference type="Pfam" id="PF18915"/>
    </source>
</evidence>
<feature type="compositionally biased region" description="Low complexity" evidence="1">
    <location>
        <begin position="1674"/>
        <end position="1687"/>
    </location>
</feature>
<feature type="region of interest" description="Disordered" evidence="1">
    <location>
        <begin position="1669"/>
        <end position="1721"/>
    </location>
</feature>
<sequence length="1721" mass="186131">MKANCPKVAPKTITKLCFFALIFLTFFSPSLVSASTSSYYDWGPYYNQPKVLGISFSSLENLPIPPLPQEANIPPGTGLLPGNPLYFFERFVENTQLTFTTNPVQKEELRLDFAQERLSEARTLAEQGKYQEAGDAISFYKDAMHTIAVNSSVLAKENTQGAQELVSNIENTASANTLLIQNLSLSSPLVASQVWNQAEKASQEVLDAAADVQGEPPIPQDLSVSIQKLKEQGLITPEESDKIYGLGTRAGVRSELDKFTASGQFPATELAKLDQAVATNYPETYKQTSTILQFAEIRMYETYPQPTEELQEQIKAWQDLPGDSPPPTEIRPYLYHTRAQELATKIDFTSFPSEQQTEVARFYPQAVAENSTFTSQLQQEPTPTPSPLPTPSSEGTSETTPTPSPLPTPPPPEVSPYLTEYNGPLPGDPTYLGKLLSEGVSTFFAFDPVRRVELKMQYADERLREANALSKDTKKANLYEQTLKKYQQTIDSVSNSIKTSSSIPEDRRLELAEKLESEAARHGVVFEKGLLPPATNDTTILSDMILTAQNATDIAADVQGRLPLPAILANRLQDMKAQGLILPEEVEQLTQAKTREEVRERIRKLTEIGAFPPADAKKLDEAQLLNAPGDYNQLTEVRKIEELQNLRSVQTDLAQTPTLKNNADVLSQREKSLTQSIDTSLIKPEDLTGREDLKGVFDKLAASGSARPINRGQFGAQPPSPTDAVLATCPVGATFKTNEGCVWADSGNKINDYDQYKCSSAGQYYSFAAKKCVPNQRGGGFGDDASPVCPAGYNWVWQSQSCQISDNEVTPLPTPGPGDSESCPQESSYQAPNGCVWDNNGKKVTDSTDYKCERNQYYSFSQFKCVLYPTDGFISPDDFVPSCKDPNAYWSWSDGKCTMPRPIEGGIKEINIPQPTFVPPGNPLYFVKQWGEGLQKTFAFTPQAREQVSLSQAKERLAEAAYALKKDDKAGVKAAITSYISMMQSIVADVPREGLSEGAKQEIAKRLSDGSVEQNLMLQKLSAWAKEEDDDLIQAAISMPVLGVDRASDVLGEPVIPDDVRAKIEALPAEMISEENKKKLLEADSRVAVRAELTNLSNVGGLGRDDVVFLNDDFDKVDSGAQIELEELSKLAEIADITNQKDDINQKVEKNEDIVTKLGEFQKNFEPGQEIPAEIRPYVRLTRIDEITQTIRPDIVRLEDFQNRKDVQLAVATLQEEFRPTSQSIQQVRDFKRRNPNAALPFDLARIEALSFSLGVRQEAGACYLPTPPFPANTPCPAPGASIPIASYYGGYSNGPANFTSPTPAVDKDGKPYTYGQGPQAQSAGVCPDGYHWMYDSGGWCMSNGGNYSPSYNYTPTGTGSGYTPYSPYYTAPGAPPATYGYPTGGNYSSSPYSYGAPSYYGPAPTNYTTNPPSGTVPGSGPAPISPGQCPSGFHWMSDSGGWCMSNGNTYVPSGTSGGIPYSPNLTQSSCGPGYYWDGQGCIRTSPTDTPSSYQYGCTPGYYWDNGKCVAGNYEGGNWSDTAARSRSYCQPPSGGCGYSSYWDYGSCSCRGASTYSGGSTTTPGSYSSGYNTSTGSCTQQTCRSSEWFDWGTCSCRPTGNTYTPVPGTTGTSGSSSGSCPSGSHWMSDNGGYCMSDGGGSSSSSTSGGSCPSGYHWMSDSGGWCMSDGGGGSTSTYTPPSSTSTPSSPAPSSEPAPTTAPSSEPAPTTAPSSEPAPTTAP</sequence>
<feature type="compositionally biased region" description="Low complexity" evidence="1">
    <location>
        <begin position="1695"/>
        <end position="1721"/>
    </location>
</feature>
<evidence type="ECO:0000256" key="1">
    <source>
        <dbReference type="SAM" id="MobiDB-lite"/>
    </source>
</evidence>
<feature type="compositionally biased region" description="Pro residues" evidence="1">
    <location>
        <begin position="402"/>
        <end position="414"/>
    </location>
</feature>
<proteinExistence type="predicted"/>
<feature type="compositionally biased region" description="Low complexity" evidence="1">
    <location>
        <begin position="391"/>
        <end position="401"/>
    </location>
</feature>
<evidence type="ECO:0000313" key="4">
    <source>
        <dbReference type="EMBL" id="OGY10509.1"/>
    </source>
</evidence>
<feature type="domain" description="DUF5667" evidence="3">
    <location>
        <begin position="425"/>
        <end position="527"/>
    </location>
</feature>
<dbReference type="Proteomes" id="UP000178319">
    <property type="component" value="Unassembled WGS sequence"/>
</dbReference>